<sequence length="443" mass="51517">MTAMHFAIARSLPNVVYDLIEHGADLNAQDRLFKASPLHQAVKFKNLEILCMLLCYGADVTSVDRNRMTPLMRAIDMGETEIAYVLLDFYDDFSQTSKDNCDALLLAATNQNPIAVDLVKAGANPLCISDCHCDTFVFSLVYDKADFFKLIWFTHYHDLLDIETPFLLQYLKLCNFKKDEWVECLYLILTCPSAIDFVEQYKCFIESHRNHCITPLFQYLYLKFYKLQVQVNDRMKIMCLCLSLGAIPDFAELATVYEFYRFNEELQILIHVGGSLNFTFNLVNVNELLIMHILGKEPTHANVREKLYSFLLTKELVRWNDERNIVNFFKYVFVPLEVKKILVSTSLKVEHVVNIWPVMDAIEKSPTFPSLLDLTRNAVRNLIRKPNDKPYQFFDKANSLMLPKLLKNVICFKEPVYRLLNNEVDFRNSSCSVFYGIYGQLRH</sequence>
<dbReference type="AlphaFoldDB" id="A0AAN7NZB1"/>
<reference evidence="5" key="1">
    <citation type="submission" date="2023-01" db="EMBL/GenBank/DDBJ databases">
        <title>Key to firefly adult light organ development and bioluminescence: homeobox transcription factors regulate luciferase expression and transportation to peroxisome.</title>
        <authorList>
            <person name="Fu X."/>
        </authorList>
    </citation>
    <scope>NUCLEOTIDE SEQUENCE [LARGE SCALE GENOMIC DNA]</scope>
</reference>
<evidence type="ECO:0000313" key="5">
    <source>
        <dbReference type="Proteomes" id="UP001353858"/>
    </source>
</evidence>
<dbReference type="PANTHER" id="PTHR24171">
    <property type="entry name" value="ANKYRIN REPEAT DOMAIN-CONTAINING PROTEIN 39-RELATED"/>
    <property type="match status" value="1"/>
</dbReference>
<name>A0AAN7NZB1_9COLE</name>
<dbReference type="PANTHER" id="PTHR24171:SF9">
    <property type="entry name" value="ANKYRIN REPEAT DOMAIN-CONTAINING PROTEIN 39"/>
    <property type="match status" value="1"/>
</dbReference>
<dbReference type="PROSITE" id="PS50297">
    <property type="entry name" value="ANK_REP_REGION"/>
    <property type="match status" value="2"/>
</dbReference>
<evidence type="ECO:0000256" key="3">
    <source>
        <dbReference type="PROSITE-ProRule" id="PRU00023"/>
    </source>
</evidence>
<comment type="caution">
    <text evidence="4">The sequence shown here is derived from an EMBL/GenBank/DDBJ whole genome shotgun (WGS) entry which is preliminary data.</text>
</comment>
<evidence type="ECO:0000256" key="1">
    <source>
        <dbReference type="ARBA" id="ARBA00022737"/>
    </source>
</evidence>
<feature type="repeat" description="ANK" evidence="3">
    <location>
        <begin position="1"/>
        <end position="31"/>
    </location>
</feature>
<dbReference type="Pfam" id="PF12796">
    <property type="entry name" value="Ank_2"/>
    <property type="match status" value="1"/>
</dbReference>
<accession>A0AAN7NZB1</accession>
<keyword evidence="2 3" id="KW-0040">ANK repeat</keyword>
<keyword evidence="5" id="KW-1185">Reference proteome</keyword>
<dbReference type="Pfam" id="PF00023">
    <property type="entry name" value="Ank"/>
    <property type="match status" value="1"/>
</dbReference>
<evidence type="ECO:0000256" key="2">
    <source>
        <dbReference type="ARBA" id="ARBA00023043"/>
    </source>
</evidence>
<feature type="repeat" description="ANK" evidence="3">
    <location>
        <begin position="33"/>
        <end position="65"/>
    </location>
</feature>
<dbReference type="SUPFAM" id="SSF48403">
    <property type="entry name" value="Ankyrin repeat"/>
    <property type="match status" value="1"/>
</dbReference>
<proteinExistence type="predicted"/>
<dbReference type="PROSITE" id="PS50088">
    <property type="entry name" value="ANK_REPEAT"/>
    <property type="match status" value="2"/>
</dbReference>
<protein>
    <submittedName>
        <fullName evidence="4">Uncharacterized protein</fullName>
    </submittedName>
</protein>
<dbReference type="Proteomes" id="UP001353858">
    <property type="component" value="Unassembled WGS sequence"/>
</dbReference>
<dbReference type="EMBL" id="JARPUR010000007">
    <property type="protein sequence ID" value="KAK4873519.1"/>
    <property type="molecule type" value="Genomic_DNA"/>
</dbReference>
<dbReference type="InterPro" id="IPR036770">
    <property type="entry name" value="Ankyrin_rpt-contain_sf"/>
</dbReference>
<organism evidence="4 5">
    <name type="scientific">Aquatica leii</name>
    <dbReference type="NCBI Taxonomy" id="1421715"/>
    <lineage>
        <taxon>Eukaryota</taxon>
        <taxon>Metazoa</taxon>
        <taxon>Ecdysozoa</taxon>
        <taxon>Arthropoda</taxon>
        <taxon>Hexapoda</taxon>
        <taxon>Insecta</taxon>
        <taxon>Pterygota</taxon>
        <taxon>Neoptera</taxon>
        <taxon>Endopterygota</taxon>
        <taxon>Coleoptera</taxon>
        <taxon>Polyphaga</taxon>
        <taxon>Elateriformia</taxon>
        <taxon>Elateroidea</taxon>
        <taxon>Lampyridae</taxon>
        <taxon>Luciolinae</taxon>
        <taxon>Aquatica</taxon>
    </lineage>
</organism>
<dbReference type="Gene3D" id="1.25.40.20">
    <property type="entry name" value="Ankyrin repeat-containing domain"/>
    <property type="match status" value="1"/>
</dbReference>
<dbReference type="InterPro" id="IPR002110">
    <property type="entry name" value="Ankyrin_rpt"/>
</dbReference>
<keyword evidence="1" id="KW-0677">Repeat</keyword>
<evidence type="ECO:0000313" key="4">
    <source>
        <dbReference type="EMBL" id="KAK4873519.1"/>
    </source>
</evidence>
<gene>
    <name evidence="4" type="ORF">RN001_015548</name>
</gene>
<dbReference type="SMART" id="SM00248">
    <property type="entry name" value="ANK"/>
    <property type="match status" value="4"/>
</dbReference>